<organism evidence="2 3">
    <name type="scientific">Clostridium mobile</name>
    <dbReference type="NCBI Taxonomy" id="2841512"/>
    <lineage>
        <taxon>Bacteria</taxon>
        <taxon>Bacillati</taxon>
        <taxon>Bacillota</taxon>
        <taxon>Clostridia</taxon>
        <taxon>Eubacteriales</taxon>
        <taxon>Clostridiaceae</taxon>
        <taxon>Clostridium</taxon>
    </lineage>
</organism>
<dbReference type="InterPro" id="IPR000787">
    <property type="entry name" value="Peptidase_M29"/>
</dbReference>
<dbReference type="InterPro" id="IPR052170">
    <property type="entry name" value="M29_Exopeptidase"/>
</dbReference>
<accession>A0ABS6EHM0</accession>
<keyword evidence="2" id="KW-0031">Aminopeptidase</keyword>
<name>A0ABS6EHM0_9CLOT</name>
<reference evidence="2 3" key="1">
    <citation type="submission" date="2021-06" db="EMBL/GenBank/DDBJ databases">
        <authorList>
            <person name="Sun Q."/>
            <person name="Li D."/>
        </authorList>
    </citation>
    <scope>NUCLEOTIDE SEQUENCE [LARGE SCALE GENOMIC DNA]</scope>
    <source>
        <strain evidence="2 3">MSJ-11</strain>
    </source>
</reference>
<dbReference type="EMBL" id="JAHLQF010000002">
    <property type="protein sequence ID" value="MBU5484710.1"/>
    <property type="molecule type" value="Genomic_DNA"/>
</dbReference>
<dbReference type="RefSeq" id="WP_216439170.1">
    <property type="nucleotide sequence ID" value="NZ_JAHLQF010000002.1"/>
</dbReference>
<keyword evidence="2" id="KW-0645">Protease</keyword>
<protein>
    <submittedName>
        <fullName evidence="2">Aminopeptidase</fullName>
    </submittedName>
</protein>
<evidence type="ECO:0000313" key="2">
    <source>
        <dbReference type="EMBL" id="MBU5484710.1"/>
    </source>
</evidence>
<dbReference type="Proteomes" id="UP000726170">
    <property type="component" value="Unassembled WGS sequence"/>
</dbReference>
<dbReference type="PANTHER" id="PTHR34448:SF3">
    <property type="entry name" value="AMINOPEPTIDASE AMPS"/>
    <property type="match status" value="1"/>
</dbReference>
<gene>
    <name evidence="2" type="ORF">KQI86_10230</name>
</gene>
<sequence length="410" mass="46085">MEHIETFKKYARLAVKTGVNLQKGQTLVISAPVECVEFVRLIVDIAYDEGARDVVLNWKDDLISKTRYLKAPEEIFEEMPQWQKDFYLHYSRGGAAFLSISASDPEVLKEVDPNRISKFQKTSSIALREHQERLMSNKNPWSIISIPTKSWAKKVFPGISEEGAVKNLWDAIFKIVRVDKEDPVAAWNAHKENLKKSLDFLNSNSFKYLQYKNSIGTDVKVELPEGHLWLGGGDFTPEGVEFIANMPTEEVFTLPLKTGVNGTLVSSKPLNYNGNLIENFALTFKDGKIVDYKAEKGYESLKTLIDTDEGSHYLGEVALVPYDSPISNSNIIFFNTLYDENASCHFAIGKAYPVCIKGGENMSDEELQKSGVNDSLTHVDFMVGTKDLSIMGITHDGKEVPVFKNGNWSF</sequence>
<dbReference type="PANTHER" id="PTHR34448">
    <property type="entry name" value="AMINOPEPTIDASE"/>
    <property type="match status" value="1"/>
</dbReference>
<keyword evidence="2" id="KW-0378">Hydrolase</keyword>
<keyword evidence="3" id="KW-1185">Reference proteome</keyword>
<proteinExistence type="predicted"/>
<comment type="caution">
    <text evidence="2">The sequence shown here is derived from an EMBL/GenBank/DDBJ whole genome shotgun (WGS) entry which is preliminary data.</text>
</comment>
<dbReference type="Pfam" id="PF02073">
    <property type="entry name" value="Peptidase_M29"/>
    <property type="match status" value="1"/>
</dbReference>
<dbReference type="GO" id="GO:0004177">
    <property type="term" value="F:aminopeptidase activity"/>
    <property type="evidence" value="ECO:0007669"/>
    <property type="project" value="UniProtKB-KW"/>
</dbReference>
<keyword evidence="1" id="KW-0479">Metal-binding</keyword>
<evidence type="ECO:0000313" key="3">
    <source>
        <dbReference type="Proteomes" id="UP000726170"/>
    </source>
</evidence>
<evidence type="ECO:0000256" key="1">
    <source>
        <dbReference type="ARBA" id="ARBA00022723"/>
    </source>
</evidence>